<dbReference type="RefSeq" id="YP_009120639.1">
    <property type="nucleotide sequence ID" value="NC_026440.1"/>
</dbReference>
<dbReference type="SUPFAM" id="SSF81383">
    <property type="entry name" value="F-box domain"/>
    <property type="match status" value="1"/>
</dbReference>
<proteinExistence type="predicted"/>
<dbReference type="Pfam" id="PF12937">
    <property type="entry name" value="F-box-like"/>
    <property type="match status" value="1"/>
</dbReference>
<dbReference type="InterPro" id="IPR001810">
    <property type="entry name" value="F-box_dom"/>
</dbReference>
<dbReference type="InterPro" id="IPR036047">
    <property type="entry name" value="F-box-like_dom_sf"/>
</dbReference>
<evidence type="ECO:0000313" key="3">
    <source>
        <dbReference type="Proteomes" id="UP000202511"/>
    </source>
</evidence>
<reference evidence="2 3" key="1">
    <citation type="journal article" date="2015" name="Parasitol. Res.">
        <title>Viruses in close associations with free-living amoebae.</title>
        <authorList>
            <person name="Scheid P."/>
        </authorList>
    </citation>
    <scope>NUCLEOTIDE SEQUENCE [LARGE SCALE GENOMIC DNA]</scope>
    <source>
        <strain evidence="2">KlaHel</strain>
    </source>
</reference>
<protein>
    <recommendedName>
        <fullName evidence="1">F-box domain-containing protein</fullName>
    </recommendedName>
</protein>
<dbReference type="KEGG" id="vg:23463321"/>
<name>A0A0B5J453_9VIRU</name>
<dbReference type="EMBL" id="KP136319">
    <property type="protein sequence ID" value="AJF98404.1"/>
    <property type="molecule type" value="Genomic_DNA"/>
</dbReference>
<dbReference type="Proteomes" id="UP000202511">
    <property type="component" value="Segment"/>
</dbReference>
<dbReference type="PANTHER" id="PTHR16008">
    <property type="entry name" value="F-BOX ONLY PROTEIN 4"/>
    <property type="match status" value="1"/>
</dbReference>
<dbReference type="SMART" id="SM00256">
    <property type="entry name" value="FBOX"/>
    <property type="match status" value="1"/>
</dbReference>
<dbReference type="GO" id="GO:0019005">
    <property type="term" value="C:SCF ubiquitin ligase complex"/>
    <property type="evidence" value="ECO:0007669"/>
    <property type="project" value="TreeGrafter"/>
</dbReference>
<evidence type="ECO:0000313" key="2">
    <source>
        <dbReference type="EMBL" id="AJF98404.1"/>
    </source>
</evidence>
<dbReference type="PROSITE" id="PS50181">
    <property type="entry name" value="FBOX"/>
    <property type="match status" value="1"/>
</dbReference>
<dbReference type="InterPro" id="IPR039588">
    <property type="entry name" value="FBXO4"/>
</dbReference>
<organism evidence="2 3">
    <name type="scientific">Pandoravirus inopinatum</name>
    <dbReference type="NCBI Taxonomy" id="1605721"/>
    <lineage>
        <taxon>Viruses</taxon>
        <taxon>Pandoravirus</taxon>
    </lineage>
</organism>
<sequence length="118" mass="13342">MADDPMLCTDTHTQVTTNREASMLIDLPWEIIASVASYLDPNDLCRLGACCRHLSVLRDDARLWRRAVTPLFSQALLDHLANAPREANALIGVVNTLCAEMWHRRRAMPKATESWAKR</sequence>
<dbReference type="GO" id="GO:0031146">
    <property type="term" value="P:SCF-dependent proteasomal ubiquitin-dependent protein catabolic process"/>
    <property type="evidence" value="ECO:0007669"/>
    <property type="project" value="InterPro"/>
</dbReference>
<dbReference type="GeneID" id="23463321"/>
<dbReference type="GO" id="GO:0000209">
    <property type="term" value="P:protein polyubiquitination"/>
    <property type="evidence" value="ECO:0007669"/>
    <property type="project" value="TreeGrafter"/>
</dbReference>
<dbReference type="PANTHER" id="PTHR16008:SF4">
    <property type="entry name" value="F-BOX ONLY PROTEIN 4"/>
    <property type="match status" value="1"/>
</dbReference>
<evidence type="ECO:0000259" key="1">
    <source>
        <dbReference type="PROSITE" id="PS50181"/>
    </source>
</evidence>
<accession>A0A0B5J453</accession>
<dbReference type="Gene3D" id="1.20.1280.50">
    <property type="match status" value="1"/>
</dbReference>
<feature type="domain" description="F-box" evidence="1">
    <location>
        <begin position="21"/>
        <end position="67"/>
    </location>
</feature>